<sequence>EREFPTPEEWTNWTRFLYRTARGREIPESNDPKVADWGRAFENYKAALERLEDPEKDGQGLVELAEGGLYVPGIGKAGFDLQNKSEPWRQGYYEVLMGLATSAEHLDGFVLDKKKHTYVPEKYVVGPNHPDARPLPPWIKSVPQEQDSEVAAPPAENYYTKILTTTGFTTKQRLDAAISYAEWLNFKDLRDSALETLHWALDIACTSLPRAQDVVDRESGIIRAKAPVVTENIITATTALGVHQAQTGNASAALAIFLSVLRAVRAAPHAATVVDNTEIKAAPTTDVGLVADTIRQFLAMLEERPYPPPPPSGDEPYARTADAECAEAALLVYIGEILFASSPSKHLEGIQWTRSGL</sequence>
<name>A0A6G1FX47_9PEZI</name>
<accession>A0A6G1FX47</accession>
<dbReference type="EMBL" id="ML975167">
    <property type="protein sequence ID" value="KAF1810250.1"/>
    <property type="molecule type" value="Genomic_DNA"/>
</dbReference>
<organism evidence="1">
    <name type="scientific">Eremomyces bilateralis CBS 781.70</name>
    <dbReference type="NCBI Taxonomy" id="1392243"/>
    <lineage>
        <taxon>Eukaryota</taxon>
        <taxon>Fungi</taxon>
        <taxon>Dikarya</taxon>
        <taxon>Ascomycota</taxon>
        <taxon>Pezizomycotina</taxon>
        <taxon>Dothideomycetes</taxon>
        <taxon>Dothideomycetes incertae sedis</taxon>
        <taxon>Eremomycetales</taxon>
        <taxon>Eremomycetaceae</taxon>
        <taxon>Eremomyces</taxon>
    </lineage>
</organism>
<dbReference type="RefSeq" id="XP_033531881.1">
    <property type="nucleotide sequence ID" value="XM_033675771.1"/>
</dbReference>
<evidence type="ECO:0000313" key="1">
    <source>
        <dbReference type="EMBL" id="KAF1810250.1"/>
    </source>
</evidence>
<proteinExistence type="predicted"/>
<feature type="non-terminal residue" evidence="1">
    <location>
        <position position="1"/>
    </location>
</feature>
<reference evidence="3" key="3">
    <citation type="submission" date="2025-04" db="UniProtKB">
        <authorList>
            <consortium name="RefSeq"/>
        </authorList>
    </citation>
    <scope>IDENTIFICATION</scope>
    <source>
        <strain evidence="3">CBS 781.70</strain>
    </source>
</reference>
<dbReference type="GeneID" id="54416341"/>
<reference evidence="3" key="2">
    <citation type="submission" date="2020-04" db="EMBL/GenBank/DDBJ databases">
        <authorList>
            <consortium name="NCBI Genome Project"/>
        </authorList>
    </citation>
    <scope>NUCLEOTIDE SEQUENCE</scope>
    <source>
        <strain evidence="3">CBS 781.70</strain>
    </source>
</reference>
<feature type="non-terminal residue" evidence="1">
    <location>
        <position position="357"/>
    </location>
</feature>
<dbReference type="OrthoDB" id="5408102at2759"/>
<reference evidence="1 3" key="1">
    <citation type="submission" date="2020-01" db="EMBL/GenBank/DDBJ databases">
        <authorList>
            <consortium name="DOE Joint Genome Institute"/>
            <person name="Haridas S."/>
            <person name="Albert R."/>
            <person name="Binder M."/>
            <person name="Bloem J."/>
            <person name="Labutti K."/>
            <person name="Salamov A."/>
            <person name="Andreopoulos B."/>
            <person name="Baker S.E."/>
            <person name="Barry K."/>
            <person name="Bills G."/>
            <person name="Bluhm B.H."/>
            <person name="Cannon C."/>
            <person name="Castanera R."/>
            <person name="Culley D.E."/>
            <person name="Daum C."/>
            <person name="Ezra D."/>
            <person name="Gonzalez J.B."/>
            <person name="Henrissat B."/>
            <person name="Kuo A."/>
            <person name="Liang C."/>
            <person name="Lipzen A."/>
            <person name="Lutzoni F."/>
            <person name="Magnuson J."/>
            <person name="Mondo S."/>
            <person name="Nolan M."/>
            <person name="Ohm R."/>
            <person name="Pangilinan J."/>
            <person name="Park H.-J."/>
            <person name="Ramirez L."/>
            <person name="Alfaro M."/>
            <person name="Sun H."/>
            <person name="Tritt A."/>
            <person name="Yoshinaga Y."/>
            <person name="Zwiers L.-H."/>
            <person name="Turgeon B.G."/>
            <person name="Goodwin S.B."/>
            <person name="Spatafora J.W."/>
            <person name="Crous P.W."/>
            <person name="Grigoriev I.V."/>
        </authorList>
    </citation>
    <scope>NUCLEOTIDE SEQUENCE</scope>
    <source>
        <strain evidence="1 3">CBS 781.70</strain>
    </source>
</reference>
<protein>
    <submittedName>
        <fullName evidence="1 3">Uncharacterized protein</fullName>
    </submittedName>
</protein>
<evidence type="ECO:0000313" key="3">
    <source>
        <dbReference type="RefSeq" id="XP_033531881.1"/>
    </source>
</evidence>
<dbReference type="AlphaFoldDB" id="A0A6G1FX47"/>
<gene>
    <name evidence="1 3" type="ORF">P152DRAFT_383048</name>
</gene>
<keyword evidence="2" id="KW-1185">Reference proteome</keyword>
<dbReference type="Proteomes" id="UP000504638">
    <property type="component" value="Unplaced"/>
</dbReference>
<evidence type="ECO:0000313" key="2">
    <source>
        <dbReference type="Proteomes" id="UP000504638"/>
    </source>
</evidence>